<evidence type="ECO:0000313" key="3">
    <source>
        <dbReference type="Proteomes" id="UP000271098"/>
    </source>
</evidence>
<dbReference type="Pfam" id="PF22669">
    <property type="entry name" value="Exo_endo_phos2"/>
    <property type="match status" value="1"/>
</dbReference>
<dbReference type="Proteomes" id="UP000271098">
    <property type="component" value="Unassembled WGS sequence"/>
</dbReference>
<dbReference type="PANTHER" id="PTHR11200">
    <property type="entry name" value="INOSITOL 5-PHOSPHATASE"/>
    <property type="match status" value="1"/>
</dbReference>
<sequence length="266" mass="30173">MTFYAVGDAATAAGLTTKDDINEVMHDWESRYSSYSNSSIFITTFNVNGRVPALEMIPKWLTFNGDPPDFYAVGLQEMDLSPQAFLMNTSARHFEWQIVTKKSLPTTARYALVKEVRLVGILLMIYRRIDCGIKVNEAATEVEVVPTGFPLLGRMGNKGGVAISLQLNDSCICFVNSHFAAGQEELEKRNQDYREISQIRFPKSNKTLFDHDAIFWLGDMNFRLEVNDTMRSEDLRRLCADENAFRDMIIYDQVNLSVNLIVLSVV</sequence>
<name>A0A183EF81_9BILA</name>
<organism evidence="4">
    <name type="scientific">Gongylonema pulchrum</name>
    <dbReference type="NCBI Taxonomy" id="637853"/>
    <lineage>
        <taxon>Eukaryota</taxon>
        <taxon>Metazoa</taxon>
        <taxon>Ecdysozoa</taxon>
        <taxon>Nematoda</taxon>
        <taxon>Chromadorea</taxon>
        <taxon>Rhabditida</taxon>
        <taxon>Spirurina</taxon>
        <taxon>Spiruromorpha</taxon>
        <taxon>Spiruroidea</taxon>
        <taxon>Gongylonematidae</taxon>
        <taxon>Gongylonema</taxon>
    </lineage>
</organism>
<feature type="domain" description="Inositol polyphosphate-related phosphatase" evidence="1">
    <location>
        <begin position="36"/>
        <end position="266"/>
    </location>
</feature>
<dbReference type="PANTHER" id="PTHR11200:SF300">
    <property type="entry name" value="TYPE II INOSITOL 1,4,5-TRISPHOSPHATE 5-PHOSPHATASE"/>
    <property type="match status" value="1"/>
</dbReference>
<reference evidence="2 3" key="2">
    <citation type="submission" date="2018-11" db="EMBL/GenBank/DDBJ databases">
        <authorList>
            <consortium name="Pathogen Informatics"/>
        </authorList>
    </citation>
    <scope>NUCLEOTIDE SEQUENCE [LARGE SCALE GENOMIC DNA]</scope>
</reference>
<dbReference type="SMART" id="SM00128">
    <property type="entry name" value="IPPc"/>
    <property type="match status" value="1"/>
</dbReference>
<dbReference type="InterPro" id="IPR000300">
    <property type="entry name" value="IPPc"/>
</dbReference>
<protein>
    <submittedName>
        <fullName evidence="4">IPPc domain-containing protein</fullName>
    </submittedName>
</protein>
<dbReference type="AlphaFoldDB" id="A0A183EF81"/>
<dbReference type="GO" id="GO:0004439">
    <property type="term" value="F:phosphatidylinositol-4,5-bisphosphate 5-phosphatase activity"/>
    <property type="evidence" value="ECO:0007669"/>
    <property type="project" value="TreeGrafter"/>
</dbReference>
<dbReference type="InterPro" id="IPR046985">
    <property type="entry name" value="IP5"/>
</dbReference>
<dbReference type="Gene3D" id="3.60.10.10">
    <property type="entry name" value="Endonuclease/exonuclease/phosphatase"/>
    <property type="match status" value="1"/>
</dbReference>
<dbReference type="OrthoDB" id="1925875at2759"/>
<dbReference type="EMBL" id="UYRT01088846">
    <property type="protein sequence ID" value="VDN34220.1"/>
    <property type="molecule type" value="Genomic_DNA"/>
</dbReference>
<gene>
    <name evidence="2" type="ORF">GPUH_LOCUS19621</name>
</gene>
<reference evidence="4" key="1">
    <citation type="submission" date="2016-06" db="UniProtKB">
        <authorList>
            <consortium name="WormBaseParasite"/>
        </authorList>
    </citation>
    <scope>IDENTIFICATION</scope>
</reference>
<keyword evidence="3" id="KW-1185">Reference proteome</keyword>
<dbReference type="GO" id="GO:0046856">
    <property type="term" value="P:phosphatidylinositol dephosphorylation"/>
    <property type="evidence" value="ECO:0007669"/>
    <property type="project" value="InterPro"/>
</dbReference>
<dbReference type="WBParaSite" id="GPUH_0001964701-mRNA-1">
    <property type="protein sequence ID" value="GPUH_0001964701-mRNA-1"/>
    <property type="gene ID" value="GPUH_0001964701"/>
</dbReference>
<evidence type="ECO:0000259" key="1">
    <source>
        <dbReference type="SMART" id="SM00128"/>
    </source>
</evidence>
<dbReference type="SUPFAM" id="SSF56219">
    <property type="entry name" value="DNase I-like"/>
    <property type="match status" value="1"/>
</dbReference>
<proteinExistence type="predicted"/>
<accession>A0A183EF81</accession>
<dbReference type="InterPro" id="IPR036691">
    <property type="entry name" value="Endo/exonu/phosph_ase_sf"/>
</dbReference>
<evidence type="ECO:0000313" key="4">
    <source>
        <dbReference type="WBParaSite" id="GPUH_0001964701-mRNA-1"/>
    </source>
</evidence>
<evidence type="ECO:0000313" key="2">
    <source>
        <dbReference type="EMBL" id="VDN34220.1"/>
    </source>
</evidence>
<dbReference type="GO" id="GO:0016020">
    <property type="term" value="C:membrane"/>
    <property type="evidence" value="ECO:0007669"/>
    <property type="project" value="TreeGrafter"/>
</dbReference>